<dbReference type="PANTHER" id="PTHR11680:SF35">
    <property type="entry name" value="SERINE HYDROXYMETHYLTRANSFERASE 1"/>
    <property type="match status" value="1"/>
</dbReference>
<dbReference type="GO" id="GO:0032259">
    <property type="term" value="P:methylation"/>
    <property type="evidence" value="ECO:0007669"/>
    <property type="project" value="UniProtKB-KW"/>
</dbReference>
<dbReference type="GO" id="GO:0019264">
    <property type="term" value="P:glycine biosynthetic process from serine"/>
    <property type="evidence" value="ECO:0007669"/>
    <property type="project" value="UniProtKB-UniRule"/>
</dbReference>
<name>A0A2T2WPH1_9FIRM</name>
<evidence type="ECO:0000256" key="10">
    <source>
        <dbReference type="ARBA" id="ARBA00054606"/>
    </source>
</evidence>
<protein>
    <recommendedName>
        <fullName evidence="11">Serine hydroxymethyltransferase</fullName>
        <shortName evidence="11">SHMT</shortName>
        <shortName evidence="11">Serine methylase</shortName>
        <ecNumber evidence="11">2.1.2.1</ecNumber>
    </recommendedName>
</protein>
<comment type="caution">
    <text evidence="14">The sequence shown here is derived from an EMBL/GenBank/DDBJ whole genome shotgun (WGS) entry which is preliminary data.</text>
</comment>
<evidence type="ECO:0000256" key="9">
    <source>
        <dbReference type="ARBA" id="ARBA00022898"/>
    </source>
</evidence>
<evidence type="ECO:0000256" key="11">
    <source>
        <dbReference type="HAMAP-Rule" id="MF_00051"/>
    </source>
</evidence>
<dbReference type="Gene3D" id="3.90.1150.10">
    <property type="entry name" value="Aspartate Aminotransferase, domain 1"/>
    <property type="match status" value="1"/>
</dbReference>
<dbReference type="PIRSF" id="PIRSF000412">
    <property type="entry name" value="SHMT"/>
    <property type="match status" value="1"/>
</dbReference>
<dbReference type="InterPro" id="IPR039429">
    <property type="entry name" value="SHMT-like_dom"/>
</dbReference>
<evidence type="ECO:0000313" key="14">
    <source>
        <dbReference type="EMBL" id="PSR24140.1"/>
    </source>
</evidence>
<dbReference type="FunFam" id="3.40.640.10:FF:000001">
    <property type="entry name" value="Serine hydroxymethyltransferase"/>
    <property type="match status" value="1"/>
</dbReference>
<proteinExistence type="inferred from homology"/>
<dbReference type="EC" id="2.1.2.1" evidence="11"/>
<comment type="function">
    <text evidence="10">Catalyzes the reversible interconversion of serine and glycine with tetrahydrofolate (THF) serving as the one-carbon carrier. This reaction serves as the major source of one-carbon groups required for the biosynthesis of purines, thymidylate, methionine, and other important biomolecules. Also exhibits THF-independent aldolase activity toward beta-hydroxyamino acids, producing glycine and aldehydes, via a retro-aldol mechanism. Thus, is able to catalyze the cleavage of L-allo-threonine.</text>
</comment>
<evidence type="ECO:0000256" key="5">
    <source>
        <dbReference type="ARBA" id="ARBA00022490"/>
    </source>
</evidence>
<keyword evidence="8 11" id="KW-0808">Transferase</keyword>
<dbReference type="Gene3D" id="3.40.640.10">
    <property type="entry name" value="Type I PLP-dependent aspartate aminotransferase-like (Major domain)"/>
    <property type="match status" value="1"/>
</dbReference>
<keyword evidence="5 11" id="KW-0963">Cytoplasm</keyword>
<dbReference type="UniPathway" id="UPA00288">
    <property type="reaction ID" value="UER01023"/>
</dbReference>
<reference evidence="14 15" key="1">
    <citation type="journal article" date="2014" name="BMC Genomics">
        <title>Comparison of environmental and isolate Sulfobacillus genomes reveals diverse carbon, sulfur, nitrogen, and hydrogen metabolisms.</title>
        <authorList>
            <person name="Justice N.B."/>
            <person name="Norman A."/>
            <person name="Brown C.T."/>
            <person name="Singh A."/>
            <person name="Thomas B.C."/>
            <person name="Banfield J.F."/>
        </authorList>
    </citation>
    <scope>NUCLEOTIDE SEQUENCE [LARGE SCALE GENOMIC DNA]</scope>
    <source>
        <strain evidence="14">AMDSBA3</strain>
    </source>
</reference>
<evidence type="ECO:0000256" key="8">
    <source>
        <dbReference type="ARBA" id="ARBA00022679"/>
    </source>
</evidence>
<keyword evidence="6 11" id="KW-0554">One-carbon metabolism</keyword>
<feature type="site" description="Plays an important role in substrate specificity" evidence="11">
    <location>
        <position position="224"/>
    </location>
</feature>
<feature type="binding site" evidence="11">
    <location>
        <position position="116"/>
    </location>
    <ligand>
        <name>(6S)-5,6,7,8-tetrahydrofolate</name>
        <dbReference type="ChEBI" id="CHEBI:57453"/>
    </ligand>
</feature>
<dbReference type="InterPro" id="IPR001085">
    <property type="entry name" value="Ser_HO-MeTrfase"/>
</dbReference>
<comment type="subunit">
    <text evidence="4 11">Homodimer.</text>
</comment>
<comment type="catalytic activity">
    <reaction evidence="11">
        <text>(6R)-5,10-methylene-5,6,7,8-tetrahydrofolate + glycine + H2O = (6S)-5,6,7,8-tetrahydrofolate + L-serine</text>
        <dbReference type="Rhea" id="RHEA:15481"/>
        <dbReference type="ChEBI" id="CHEBI:15377"/>
        <dbReference type="ChEBI" id="CHEBI:15636"/>
        <dbReference type="ChEBI" id="CHEBI:33384"/>
        <dbReference type="ChEBI" id="CHEBI:57305"/>
        <dbReference type="ChEBI" id="CHEBI:57453"/>
        <dbReference type="EC" id="2.1.2.1"/>
    </reaction>
</comment>
<feature type="modified residue" description="N6-(pyridoxal phosphate)lysine" evidence="11 12">
    <location>
        <position position="225"/>
    </location>
</feature>
<comment type="similarity">
    <text evidence="3 11">Belongs to the SHMT family.</text>
</comment>
<evidence type="ECO:0000256" key="2">
    <source>
        <dbReference type="ARBA" id="ARBA00004496"/>
    </source>
</evidence>
<dbReference type="EMBL" id="PXYV01000001">
    <property type="protein sequence ID" value="PSR24140.1"/>
    <property type="molecule type" value="Genomic_DNA"/>
</dbReference>
<dbReference type="SUPFAM" id="SSF53383">
    <property type="entry name" value="PLP-dependent transferases"/>
    <property type="match status" value="1"/>
</dbReference>
<evidence type="ECO:0000256" key="6">
    <source>
        <dbReference type="ARBA" id="ARBA00022563"/>
    </source>
</evidence>
<evidence type="ECO:0000256" key="4">
    <source>
        <dbReference type="ARBA" id="ARBA00011738"/>
    </source>
</evidence>
<dbReference type="PROSITE" id="PS00096">
    <property type="entry name" value="SHMT"/>
    <property type="match status" value="1"/>
</dbReference>
<dbReference type="GO" id="GO:0008168">
    <property type="term" value="F:methyltransferase activity"/>
    <property type="evidence" value="ECO:0007669"/>
    <property type="project" value="UniProtKB-KW"/>
</dbReference>
<dbReference type="InterPro" id="IPR015424">
    <property type="entry name" value="PyrdxlP-dep_Trfase"/>
</dbReference>
<dbReference type="GO" id="GO:0035999">
    <property type="term" value="P:tetrahydrofolate interconversion"/>
    <property type="evidence" value="ECO:0007669"/>
    <property type="project" value="UniProtKB-UniRule"/>
</dbReference>
<dbReference type="InterPro" id="IPR019798">
    <property type="entry name" value="Ser_HO-MeTrfase_PLP_BS"/>
</dbReference>
<feature type="binding site" evidence="11">
    <location>
        <begin position="120"/>
        <end position="122"/>
    </location>
    <ligand>
        <name>(6S)-5,6,7,8-tetrahydrofolate</name>
        <dbReference type="ChEBI" id="CHEBI:57453"/>
    </ligand>
</feature>
<organism evidence="14 15">
    <name type="scientific">Sulfobacillus acidophilus</name>
    <dbReference type="NCBI Taxonomy" id="53633"/>
    <lineage>
        <taxon>Bacteria</taxon>
        <taxon>Bacillati</taxon>
        <taxon>Bacillota</taxon>
        <taxon>Clostridia</taxon>
        <taxon>Eubacteriales</taxon>
        <taxon>Clostridiales Family XVII. Incertae Sedis</taxon>
        <taxon>Sulfobacillus</taxon>
    </lineage>
</organism>
<dbReference type="GO" id="GO:0005829">
    <property type="term" value="C:cytosol"/>
    <property type="evidence" value="ECO:0007669"/>
    <property type="project" value="TreeGrafter"/>
</dbReference>
<dbReference type="PANTHER" id="PTHR11680">
    <property type="entry name" value="SERINE HYDROXYMETHYLTRANSFERASE"/>
    <property type="match status" value="1"/>
</dbReference>
<accession>A0A2T2WPH1</accession>
<dbReference type="HAMAP" id="MF_00051">
    <property type="entry name" value="SHMT"/>
    <property type="match status" value="1"/>
</dbReference>
<dbReference type="UniPathway" id="UPA00193"/>
<dbReference type="Proteomes" id="UP000241848">
    <property type="component" value="Unassembled WGS sequence"/>
</dbReference>
<evidence type="ECO:0000259" key="13">
    <source>
        <dbReference type="Pfam" id="PF00464"/>
    </source>
</evidence>
<comment type="caution">
    <text evidence="11">Lacks conserved residue(s) required for the propagation of feature annotation.</text>
</comment>
<evidence type="ECO:0000256" key="3">
    <source>
        <dbReference type="ARBA" id="ARBA00006376"/>
    </source>
</evidence>
<comment type="subcellular location">
    <subcellularLocation>
        <location evidence="2 11">Cytoplasm</location>
    </subcellularLocation>
</comment>
<comment type="cofactor">
    <cofactor evidence="1 11 12">
        <name>pyridoxal 5'-phosphate</name>
        <dbReference type="ChEBI" id="CHEBI:597326"/>
    </cofactor>
</comment>
<dbReference type="AlphaFoldDB" id="A0A2T2WPH1"/>
<dbReference type="InterPro" id="IPR049943">
    <property type="entry name" value="Ser_HO-MeTrfase-like"/>
</dbReference>
<comment type="pathway">
    <text evidence="11">Amino-acid biosynthesis; glycine biosynthesis; glycine from L-serine: step 1/1.</text>
</comment>
<evidence type="ECO:0000256" key="7">
    <source>
        <dbReference type="ARBA" id="ARBA00022605"/>
    </source>
</evidence>
<evidence type="ECO:0000256" key="1">
    <source>
        <dbReference type="ARBA" id="ARBA00001933"/>
    </source>
</evidence>
<evidence type="ECO:0000256" key="12">
    <source>
        <dbReference type="PIRSR" id="PIRSR000412-50"/>
    </source>
</evidence>
<gene>
    <name evidence="11 14" type="primary">glyA</name>
    <name evidence="14" type="ORF">C7B45_00575</name>
</gene>
<feature type="domain" description="Serine hydroxymethyltransferase-like" evidence="13">
    <location>
        <begin position="3"/>
        <end position="379"/>
    </location>
</feature>
<sequence>MSLREVDAAVYQAIRAEERRQSQHLELIASENWTSVAVREAVGSVMTDKYAEGYPAHRYYGGCENVDTVEDLARDRLKSLFGAEHANVQPHAGAPANLAVYLTVLKPGDTILGLELSHGGHLTHGSAVSVSGQLYNAQHYQVDPDTERLNMDQVRERARQVRPAMIIAGASAYPRTWDFAAFRSIADEVGALLMVDMAHFAGLVAADLHPNPVPHSDFVTSTTHKTLRGPRGGFILTTQKWAKAIDKTVFPGLQGGPLMHVIAGKAVAFHEALQPAFRSYQAQVLANAQALASGLSERGLRLVSGGTDNHLMLVDVKASGITGKEAQDRLSAVGITVNKNAIPFDREKPTVTSGVRLGTPQVTTRGLNESDMDELADIIAGVIRADSGSDLQTYQQRVKKLTDMYPLPGVQQ</sequence>
<keyword evidence="14" id="KW-0489">Methyltransferase</keyword>
<dbReference type="GO" id="GO:0030170">
    <property type="term" value="F:pyridoxal phosphate binding"/>
    <property type="evidence" value="ECO:0007669"/>
    <property type="project" value="UniProtKB-UniRule"/>
</dbReference>
<dbReference type="InterPro" id="IPR015422">
    <property type="entry name" value="PyrdxlP-dep_Trfase_small"/>
</dbReference>
<dbReference type="Pfam" id="PF00464">
    <property type="entry name" value="SHMT"/>
    <property type="match status" value="1"/>
</dbReference>
<dbReference type="InterPro" id="IPR015421">
    <property type="entry name" value="PyrdxlP-dep_Trfase_major"/>
</dbReference>
<comment type="pathway">
    <text evidence="11">One-carbon metabolism; tetrahydrofolate interconversion.</text>
</comment>
<keyword evidence="9 11" id="KW-0663">Pyridoxal phosphate</keyword>
<dbReference type="CDD" id="cd00378">
    <property type="entry name" value="SHMT"/>
    <property type="match status" value="1"/>
</dbReference>
<evidence type="ECO:0000313" key="15">
    <source>
        <dbReference type="Proteomes" id="UP000241848"/>
    </source>
</evidence>
<keyword evidence="7 11" id="KW-0028">Amino-acid biosynthesis</keyword>
<dbReference type="GO" id="GO:0004372">
    <property type="term" value="F:glycine hydroxymethyltransferase activity"/>
    <property type="evidence" value="ECO:0007669"/>
    <property type="project" value="UniProtKB-UniRule"/>
</dbReference>
<dbReference type="NCBIfam" id="NF000586">
    <property type="entry name" value="PRK00011.1"/>
    <property type="match status" value="1"/>
</dbReference>